<dbReference type="WBParaSite" id="ACRNAN_scaffold1027.g18295.t1">
    <property type="protein sequence ID" value="ACRNAN_scaffold1027.g18295.t1"/>
    <property type="gene ID" value="ACRNAN_scaffold1027.g18295"/>
</dbReference>
<sequence>MFLQAIIAIDRLITIVFFKHTQIFTRKIVIVLAIVVYLENNNRQSQSMNTKTEANAQYFNMGGDKKTDTNSGTVLYKRC</sequence>
<evidence type="ECO:0000313" key="1">
    <source>
        <dbReference type="Proteomes" id="UP000887540"/>
    </source>
</evidence>
<dbReference type="AlphaFoldDB" id="A0A914CF99"/>
<name>A0A914CF99_9BILA</name>
<keyword evidence="1" id="KW-1185">Reference proteome</keyword>
<dbReference type="Proteomes" id="UP000887540">
    <property type="component" value="Unplaced"/>
</dbReference>
<protein>
    <submittedName>
        <fullName evidence="2">Uncharacterized protein</fullName>
    </submittedName>
</protein>
<accession>A0A914CF99</accession>
<organism evidence="1 2">
    <name type="scientific">Acrobeloides nanus</name>
    <dbReference type="NCBI Taxonomy" id="290746"/>
    <lineage>
        <taxon>Eukaryota</taxon>
        <taxon>Metazoa</taxon>
        <taxon>Ecdysozoa</taxon>
        <taxon>Nematoda</taxon>
        <taxon>Chromadorea</taxon>
        <taxon>Rhabditida</taxon>
        <taxon>Tylenchina</taxon>
        <taxon>Cephalobomorpha</taxon>
        <taxon>Cephaloboidea</taxon>
        <taxon>Cephalobidae</taxon>
        <taxon>Acrobeloides</taxon>
    </lineage>
</organism>
<proteinExistence type="predicted"/>
<reference evidence="2" key="1">
    <citation type="submission" date="2022-11" db="UniProtKB">
        <authorList>
            <consortium name="WormBaseParasite"/>
        </authorList>
    </citation>
    <scope>IDENTIFICATION</scope>
</reference>
<evidence type="ECO:0000313" key="2">
    <source>
        <dbReference type="WBParaSite" id="ACRNAN_scaffold1027.g18295.t1"/>
    </source>
</evidence>